<dbReference type="AlphaFoldDB" id="A0A0F9IBF0"/>
<accession>A0A0F9IBF0</accession>
<sequence length="197" mass="23464">MRINQIFEQDDPVFIKHQRVLNKIARECAIFLCESQKLPVFKVLPSSYDDIQKVKVRKQSQQTKFIQTFNEAFESEAHDLRQRAVFTNSQIVEYTDGDLFYVFPKNGYKFMYCTEVTHSTNDYQQVFDSLFDQFDDEKAEQMIHDLLKFTYTQENLLEGIQKEVEVIFYNIPYYYAARVDTFEYDDLLTDIVQLGDN</sequence>
<evidence type="ECO:0000313" key="1">
    <source>
        <dbReference type="EMBL" id="KKM24951.1"/>
    </source>
</evidence>
<organism evidence="1">
    <name type="scientific">marine sediment metagenome</name>
    <dbReference type="NCBI Taxonomy" id="412755"/>
    <lineage>
        <taxon>unclassified sequences</taxon>
        <taxon>metagenomes</taxon>
        <taxon>ecological metagenomes</taxon>
    </lineage>
</organism>
<name>A0A0F9IBF0_9ZZZZ</name>
<dbReference type="EMBL" id="LAZR01012818">
    <property type="protein sequence ID" value="KKM24951.1"/>
    <property type="molecule type" value="Genomic_DNA"/>
</dbReference>
<comment type="caution">
    <text evidence="1">The sequence shown here is derived from an EMBL/GenBank/DDBJ whole genome shotgun (WGS) entry which is preliminary data.</text>
</comment>
<gene>
    <name evidence="1" type="ORF">LCGC14_1599920</name>
</gene>
<reference evidence="1" key="1">
    <citation type="journal article" date="2015" name="Nature">
        <title>Complex archaea that bridge the gap between prokaryotes and eukaryotes.</title>
        <authorList>
            <person name="Spang A."/>
            <person name="Saw J.H."/>
            <person name="Jorgensen S.L."/>
            <person name="Zaremba-Niedzwiedzka K."/>
            <person name="Martijn J."/>
            <person name="Lind A.E."/>
            <person name="van Eijk R."/>
            <person name="Schleper C."/>
            <person name="Guy L."/>
            <person name="Ettema T.J."/>
        </authorList>
    </citation>
    <scope>NUCLEOTIDE SEQUENCE</scope>
</reference>
<proteinExistence type="predicted"/>
<protein>
    <submittedName>
        <fullName evidence="1">Uncharacterized protein</fullName>
    </submittedName>
</protein>